<dbReference type="AlphaFoldDB" id="A0A0D8HFN3"/>
<comment type="caution">
    <text evidence="7">The sequence shown here is derived from an EMBL/GenBank/DDBJ whole genome shotgun (WGS) entry which is preliminary data.</text>
</comment>
<keyword evidence="4" id="KW-0813">Transport</keyword>
<dbReference type="STRING" id="1280514.AXFE_24690"/>
<keyword evidence="8" id="KW-1185">Reference proteome</keyword>
<feature type="transmembrane region" description="Helical" evidence="6">
    <location>
        <begin position="266"/>
        <end position="287"/>
    </location>
</feature>
<dbReference type="GO" id="GO:0005886">
    <property type="term" value="C:plasma membrane"/>
    <property type="evidence" value="ECO:0007669"/>
    <property type="project" value="TreeGrafter"/>
</dbReference>
<feature type="transmembrane region" description="Helical" evidence="6">
    <location>
        <begin position="83"/>
        <end position="116"/>
    </location>
</feature>
<feature type="transmembrane region" description="Helical" evidence="6">
    <location>
        <begin position="128"/>
        <end position="152"/>
    </location>
</feature>
<feature type="transmembrane region" description="Helical" evidence="6">
    <location>
        <begin position="380"/>
        <end position="400"/>
    </location>
</feature>
<evidence type="ECO:0000313" key="7">
    <source>
        <dbReference type="EMBL" id="KJF16694.1"/>
    </source>
</evidence>
<keyword evidence="6" id="KW-0812">Transmembrane</keyword>
<keyword evidence="6" id="KW-0472">Membrane</keyword>
<feature type="transmembrane region" description="Helical" evidence="6">
    <location>
        <begin position="406"/>
        <end position="429"/>
    </location>
</feature>
<proteinExistence type="inferred from homology"/>
<sequence>MEIDQKWRQVAKIGLPSLGSVLLEPILGATDLAMVGHVSPLALGALGLAISAINFITVPLASIAFALTSRVARLSAKVDPNDLAAFATTATIALFLAGVVLALLLVAIVPLVISAATTNPTVRHFGIIYLRISVFSLPFYLGSQAVAAYLTGLGRTGRAFIVEGIVVVVNIAAEAIFIFGFSMSVVGSALGSLIAQLLGAILFSFSIQIKGLRWTSTIAALANFIREFYKLGVSLISRTLALMGALSGSIYFASYFGTSDLASFQIGQTIWLLFGLSFDAIAVPAQVMVGQWHGLSAWKEIRIWSRKLILLGLFASVIIAFAMVIFSAFLAKVFTSSPALIPSAKRAIYVVAALMPPTALSFTLDGLVSGTESFNLLRNAMIVALLAMVVVDMVLIVFHVHISQTIIWLPFAIWITVRGITVLLAWRALIRQNLLGKTA</sequence>
<feature type="transmembrane region" description="Helical" evidence="6">
    <location>
        <begin position="41"/>
        <end position="67"/>
    </location>
</feature>
<accession>A0A0D8HFN3</accession>
<feature type="transmembrane region" description="Helical" evidence="6">
    <location>
        <begin position="159"/>
        <end position="179"/>
    </location>
</feature>
<evidence type="ECO:0000256" key="3">
    <source>
        <dbReference type="ARBA" id="ARBA00020268"/>
    </source>
</evidence>
<protein>
    <recommendedName>
        <fullName evidence="3">Probable multidrug resistance protein NorM</fullName>
    </recommendedName>
    <alternativeName>
        <fullName evidence="5">Multidrug-efflux transporter</fullName>
    </alternativeName>
</protein>
<evidence type="ECO:0000256" key="4">
    <source>
        <dbReference type="ARBA" id="ARBA00022448"/>
    </source>
</evidence>
<feature type="transmembrane region" description="Helical" evidence="6">
    <location>
        <begin position="228"/>
        <end position="254"/>
    </location>
</feature>
<feature type="transmembrane region" description="Helical" evidence="6">
    <location>
        <begin position="185"/>
        <end position="207"/>
    </location>
</feature>
<evidence type="ECO:0000256" key="2">
    <source>
        <dbReference type="ARBA" id="ARBA00010199"/>
    </source>
</evidence>
<feature type="transmembrane region" description="Helical" evidence="6">
    <location>
        <begin position="347"/>
        <end position="368"/>
    </location>
</feature>
<dbReference type="EMBL" id="JXYS01000077">
    <property type="protein sequence ID" value="KJF16694.1"/>
    <property type="molecule type" value="Genomic_DNA"/>
</dbReference>
<evidence type="ECO:0000256" key="5">
    <source>
        <dbReference type="ARBA" id="ARBA00031636"/>
    </source>
</evidence>
<dbReference type="OrthoDB" id="5242355at2"/>
<dbReference type="NCBIfam" id="TIGR00797">
    <property type="entry name" value="matE"/>
    <property type="match status" value="1"/>
</dbReference>
<name>A0A0D8HFN3_9ACTN</name>
<organism evidence="7 8">
    <name type="scientific">Acidithrix ferrooxidans</name>
    <dbReference type="NCBI Taxonomy" id="1280514"/>
    <lineage>
        <taxon>Bacteria</taxon>
        <taxon>Bacillati</taxon>
        <taxon>Actinomycetota</taxon>
        <taxon>Acidimicrobiia</taxon>
        <taxon>Acidimicrobiales</taxon>
        <taxon>Acidimicrobiaceae</taxon>
        <taxon>Acidithrix</taxon>
    </lineage>
</organism>
<dbReference type="GO" id="GO:0015297">
    <property type="term" value="F:antiporter activity"/>
    <property type="evidence" value="ECO:0007669"/>
    <property type="project" value="InterPro"/>
</dbReference>
<evidence type="ECO:0000256" key="6">
    <source>
        <dbReference type="SAM" id="Phobius"/>
    </source>
</evidence>
<dbReference type="PANTHER" id="PTHR43298:SF2">
    <property type="entry name" value="FMN_FAD EXPORTER YEEO-RELATED"/>
    <property type="match status" value="1"/>
</dbReference>
<comment type="similarity">
    <text evidence="2">Belongs to the multi antimicrobial extrusion (MATE) (TC 2.A.66.1) family.</text>
</comment>
<evidence type="ECO:0000256" key="1">
    <source>
        <dbReference type="ARBA" id="ARBA00003408"/>
    </source>
</evidence>
<comment type="function">
    <text evidence="1">Multidrug efflux pump.</text>
</comment>
<dbReference type="GO" id="GO:0042910">
    <property type="term" value="F:xenobiotic transmembrane transporter activity"/>
    <property type="evidence" value="ECO:0007669"/>
    <property type="project" value="InterPro"/>
</dbReference>
<dbReference type="InterPro" id="IPR002528">
    <property type="entry name" value="MATE_fam"/>
</dbReference>
<dbReference type="Proteomes" id="UP000032360">
    <property type="component" value="Unassembled WGS sequence"/>
</dbReference>
<dbReference type="InterPro" id="IPR050222">
    <property type="entry name" value="MATE_MdtK"/>
</dbReference>
<keyword evidence="6" id="KW-1133">Transmembrane helix</keyword>
<reference evidence="7 8" key="1">
    <citation type="submission" date="2015-01" db="EMBL/GenBank/DDBJ databases">
        <title>Draft genome of the acidophilic iron oxidizer Acidithrix ferrooxidans strain Py-F3.</title>
        <authorList>
            <person name="Poehlein A."/>
            <person name="Eisen S."/>
            <person name="Schloemann M."/>
            <person name="Johnson B.D."/>
            <person name="Daniel R."/>
            <person name="Muehling M."/>
        </authorList>
    </citation>
    <scope>NUCLEOTIDE SEQUENCE [LARGE SCALE GENOMIC DNA]</scope>
    <source>
        <strain evidence="7 8">Py-F3</strain>
    </source>
</reference>
<feature type="transmembrane region" description="Helical" evidence="6">
    <location>
        <begin position="308"/>
        <end position="335"/>
    </location>
</feature>
<dbReference type="PANTHER" id="PTHR43298">
    <property type="entry name" value="MULTIDRUG RESISTANCE PROTEIN NORM-RELATED"/>
    <property type="match status" value="1"/>
</dbReference>
<dbReference type="Pfam" id="PF01554">
    <property type="entry name" value="MatE"/>
    <property type="match status" value="2"/>
</dbReference>
<gene>
    <name evidence="7" type="primary">dinF</name>
    <name evidence="7" type="ORF">AXFE_24690</name>
</gene>
<dbReference type="RefSeq" id="WP_052606163.1">
    <property type="nucleotide sequence ID" value="NZ_JXYS01000077.1"/>
</dbReference>
<evidence type="ECO:0000313" key="8">
    <source>
        <dbReference type="Proteomes" id="UP000032360"/>
    </source>
</evidence>